<proteinExistence type="predicted"/>
<dbReference type="SMART" id="SM01043">
    <property type="entry name" value="BTAD"/>
    <property type="match status" value="1"/>
</dbReference>
<evidence type="ECO:0000256" key="2">
    <source>
        <dbReference type="ARBA" id="ARBA00023163"/>
    </source>
</evidence>
<dbReference type="InterPro" id="IPR011990">
    <property type="entry name" value="TPR-like_helical_dom_sf"/>
</dbReference>
<keyword evidence="4" id="KW-0238">DNA-binding</keyword>
<dbReference type="PANTHER" id="PTHR35807:SF1">
    <property type="entry name" value="TRANSCRIPTIONAL REGULATOR REDD"/>
    <property type="match status" value="1"/>
</dbReference>
<evidence type="ECO:0000259" key="3">
    <source>
        <dbReference type="SMART" id="SM01043"/>
    </source>
</evidence>
<protein>
    <submittedName>
        <fullName evidence="4">DNA-binding SARP family transcriptional activator</fullName>
    </submittedName>
</protein>
<dbReference type="AlphaFoldDB" id="A0A4Q7ZLX1"/>
<dbReference type="SUPFAM" id="SSF46894">
    <property type="entry name" value="C-terminal effector domain of the bipartite response regulators"/>
    <property type="match status" value="1"/>
</dbReference>
<gene>
    <name evidence="4" type="ORF">EV385_3150</name>
</gene>
<dbReference type="GO" id="GO:0003677">
    <property type="term" value="F:DNA binding"/>
    <property type="evidence" value="ECO:0007669"/>
    <property type="project" value="UniProtKB-KW"/>
</dbReference>
<comment type="caution">
    <text evidence="4">The sequence shown here is derived from an EMBL/GenBank/DDBJ whole genome shotgun (WGS) entry which is preliminary data.</text>
</comment>
<dbReference type="Gene3D" id="1.10.10.10">
    <property type="entry name" value="Winged helix-like DNA-binding domain superfamily/Winged helix DNA-binding domain"/>
    <property type="match status" value="1"/>
</dbReference>
<dbReference type="Proteomes" id="UP000292564">
    <property type="component" value="Unassembled WGS sequence"/>
</dbReference>
<dbReference type="SUPFAM" id="SSF48452">
    <property type="entry name" value="TPR-like"/>
    <property type="match status" value="1"/>
</dbReference>
<keyword evidence="1" id="KW-0805">Transcription regulation</keyword>
<accession>A0A4Q7ZLX1</accession>
<organism evidence="4 5">
    <name type="scientific">Krasilnikovia cinnamomea</name>
    <dbReference type="NCBI Taxonomy" id="349313"/>
    <lineage>
        <taxon>Bacteria</taxon>
        <taxon>Bacillati</taxon>
        <taxon>Actinomycetota</taxon>
        <taxon>Actinomycetes</taxon>
        <taxon>Micromonosporales</taxon>
        <taxon>Micromonosporaceae</taxon>
        <taxon>Krasilnikovia</taxon>
    </lineage>
</organism>
<dbReference type="EMBL" id="SHKY01000001">
    <property type="protein sequence ID" value="RZU51335.1"/>
    <property type="molecule type" value="Genomic_DNA"/>
</dbReference>
<evidence type="ECO:0000256" key="1">
    <source>
        <dbReference type="ARBA" id="ARBA00023015"/>
    </source>
</evidence>
<name>A0A4Q7ZLX1_9ACTN</name>
<dbReference type="InterPro" id="IPR016032">
    <property type="entry name" value="Sig_transdc_resp-reg_C-effctor"/>
</dbReference>
<dbReference type="RefSeq" id="WP_130510112.1">
    <property type="nucleotide sequence ID" value="NZ_SHKY01000001.1"/>
</dbReference>
<reference evidence="4 5" key="1">
    <citation type="submission" date="2019-02" db="EMBL/GenBank/DDBJ databases">
        <title>Sequencing the genomes of 1000 actinobacteria strains.</title>
        <authorList>
            <person name="Klenk H.-P."/>
        </authorList>
    </citation>
    <scope>NUCLEOTIDE SEQUENCE [LARGE SCALE GENOMIC DNA]</scope>
    <source>
        <strain evidence="4 5">DSM 45162</strain>
    </source>
</reference>
<dbReference type="Pfam" id="PF03704">
    <property type="entry name" value="BTAD"/>
    <property type="match status" value="1"/>
</dbReference>
<sequence>MIFKVLGPLEVMGTVKTGSPVRRAILIAFLLRAGQSIGVAELSGLLWDTPPNSAVANIRTHLTGLRRDLDEAAPGLGARVKTYRGTQVGYGMQVTADELDLVSFTRAAQHGRSLLLRGLVDQAASVLEDAMALWRGPFGQDLPATRWFNAHAAGLNNARFHAYEGLFTARILANRTEMLSYEIESALAESPYRQRLWELLSAVHCIEGDAAGALTVIRRCQQLFAEDLGLDLPPSLGALRTAALSWDREQALRLVASGISAGDHIGTQSLSAAS</sequence>
<evidence type="ECO:0000313" key="4">
    <source>
        <dbReference type="EMBL" id="RZU51335.1"/>
    </source>
</evidence>
<dbReference type="InterPro" id="IPR005158">
    <property type="entry name" value="BTAD"/>
</dbReference>
<dbReference type="InterPro" id="IPR036388">
    <property type="entry name" value="WH-like_DNA-bd_sf"/>
</dbReference>
<keyword evidence="2" id="KW-0804">Transcription</keyword>
<dbReference type="OrthoDB" id="134712at2"/>
<dbReference type="InterPro" id="IPR051677">
    <property type="entry name" value="AfsR-DnrI-RedD_regulator"/>
</dbReference>
<keyword evidence="5" id="KW-1185">Reference proteome</keyword>
<dbReference type="PANTHER" id="PTHR35807">
    <property type="entry name" value="TRANSCRIPTIONAL REGULATOR REDD-RELATED"/>
    <property type="match status" value="1"/>
</dbReference>
<dbReference type="Gene3D" id="1.25.40.10">
    <property type="entry name" value="Tetratricopeptide repeat domain"/>
    <property type="match status" value="1"/>
</dbReference>
<feature type="domain" description="Bacterial transcriptional activator" evidence="3">
    <location>
        <begin position="99"/>
        <end position="244"/>
    </location>
</feature>
<evidence type="ECO:0000313" key="5">
    <source>
        <dbReference type="Proteomes" id="UP000292564"/>
    </source>
</evidence>
<dbReference type="GO" id="GO:0006355">
    <property type="term" value="P:regulation of DNA-templated transcription"/>
    <property type="evidence" value="ECO:0007669"/>
    <property type="project" value="InterPro"/>
</dbReference>